<evidence type="ECO:0000256" key="1">
    <source>
        <dbReference type="SAM" id="Phobius"/>
    </source>
</evidence>
<feature type="transmembrane region" description="Helical" evidence="1">
    <location>
        <begin position="57"/>
        <end position="79"/>
    </location>
</feature>
<keyword evidence="3" id="KW-1185">Reference proteome</keyword>
<proteinExistence type="predicted"/>
<dbReference type="EMBL" id="CP042910">
    <property type="protein sequence ID" value="QEG17928.1"/>
    <property type="molecule type" value="Genomic_DNA"/>
</dbReference>
<name>A0ABX5YQI9_9PLAN</name>
<gene>
    <name evidence="2" type="ORF">GmarT_38120</name>
</gene>
<keyword evidence="1" id="KW-1133">Transmembrane helix</keyword>
<keyword evidence="1" id="KW-0472">Membrane</keyword>
<evidence type="ECO:0000313" key="3">
    <source>
        <dbReference type="Proteomes" id="UP000322887"/>
    </source>
</evidence>
<protein>
    <submittedName>
        <fullName evidence="2">Uncharacterized protein</fullName>
    </submittedName>
</protein>
<sequence>MTAKESFWTVLLSCVTFAILGGLASLWISIIFPNYYDSVFFSGRAARIDPFIGGIRLGATQGTGVGLLLALGVLAWVALRDHSQTTPETTPEQKLSHPPTSRSWIPILSWISATLILTVICSTIAFVMGALIEELRSTQRQTTEKIERLESLLASGNYPDLKTDYSSAAQVYLVGTVPNKSTRQKLFEQVVSTFGTQEAEMMIRYVEVNTASP</sequence>
<dbReference type="RefSeq" id="WP_002646386.1">
    <property type="nucleotide sequence ID" value="NZ_CP042910.1"/>
</dbReference>
<organism evidence="2 3">
    <name type="scientific">Gimesia maris</name>
    <dbReference type="NCBI Taxonomy" id="122"/>
    <lineage>
        <taxon>Bacteria</taxon>
        <taxon>Pseudomonadati</taxon>
        <taxon>Planctomycetota</taxon>
        <taxon>Planctomycetia</taxon>
        <taxon>Planctomycetales</taxon>
        <taxon>Planctomycetaceae</taxon>
        <taxon>Gimesia</taxon>
    </lineage>
</organism>
<dbReference type="Proteomes" id="UP000322887">
    <property type="component" value="Chromosome"/>
</dbReference>
<reference evidence="2 3" key="1">
    <citation type="submission" date="2019-08" db="EMBL/GenBank/DDBJ databases">
        <title>Deep-cultivation of Planctomycetes and their phenomic and genomic characterization uncovers novel biology.</title>
        <authorList>
            <person name="Wiegand S."/>
            <person name="Jogler M."/>
            <person name="Boedeker C."/>
            <person name="Pinto D."/>
            <person name="Vollmers J."/>
            <person name="Rivas-Marin E."/>
            <person name="Kohn T."/>
            <person name="Peeters S.H."/>
            <person name="Heuer A."/>
            <person name="Rast P."/>
            <person name="Oberbeckmann S."/>
            <person name="Bunk B."/>
            <person name="Jeske O."/>
            <person name="Meyerdierks A."/>
            <person name="Storesund J.E."/>
            <person name="Kallscheuer N."/>
            <person name="Luecker S."/>
            <person name="Lage O.M."/>
            <person name="Pohl T."/>
            <person name="Merkel B.J."/>
            <person name="Hornburger P."/>
            <person name="Mueller R.-W."/>
            <person name="Bruemmer F."/>
            <person name="Labrenz M."/>
            <person name="Spormann A.M."/>
            <person name="Op den Camp H."/>
            <person name="Overmann J."/>
            <person name="Amann R."/>
            <person name="Jetten M.S.M."/>
            <person name="Mascher T."/>
            <person name="Medema M.H."/>
            <person name="Devos D.P."/>
            <person name="Kaster A.-K."/>
            <person name="Ovreas L."/>
            <person name="Rohde M."/>
            <person name="Galperin M.Y."/>
            <person name="Jogler C."/>
        </authorList>
    </citation>
    <scope>NUCLEOTIDE SEQUENCE [LARGE SCALE GENOMIC DNA]</scope>
    <source>
        <strain evidence="2 3">DSM 8797</strain>
    </source>
</reference>
<evidence type="ECO:0000313" key="2">
    <source>
        <dbReference type="EMBL" id="QEG17928.1"/>
    </source>
</evidence>
<dbReference type="GeneID" id="98648307"/>
<feature type="transmembrane region" description="Helical" evidence="1">
    <location>
        <begin position="6"/>
        <end position="36"/>
    </location>
</feature>
<keyword evidence="1" id="KW-0812">Transmembrane</keyword>
<feature type="transmembrane region" description="Helical" evidence="1">
    <location>
        <begin position="107"/>
        <end position="132"/>
    </location>
</feature>
<accession>A0ABX5YQI9</accession>